<feature type="non-terminal residue" evidence="1">
    <location>
        <position position="1"/>
    </location>
</feature>
<dbReference type="AlphaFoldDB" id="A0A9P4Q258"/>
<organism evidence="1 2">
    <name type="scientific">Polychaeton citri CBS 116435</name>
    <dbReference type="NCBI Taxonomy" id="1314669"/>
    <lineage>
        <taxon>Eukaryota</taxon>
        <taxon>Fungi</taxon>
        <taxon>Dikarya</taxon>
        <taxon>Ascomycota</taxon>
        <taxon>Pezizomycotina</taxon>
        <taxon>Dothideomycetes</taxon>
        <taxon>Dothideomycetidae</taxon>
        <taxon>Capnodiales</taxon>
        <taxon>Capnodiaceae</taxon>
        <taxon>Polychaeton</taxon>
    </lineage>
</organism>
<evidence type="ECO:0000313" key="1">
    <source>
        <dbReference type="EMBL" id="KAF2716662.1"/>
    </source>
</evidence>
<evidence type="ECO:0000313" key="2">
    <source>
        <dbReference type="Proteomes" id="UP000799441"/>
    </source>
</evidence>
<dbReference type="Proteomes" id="UP000799441">
    <property type="component" value="Unassembled WGS sequence"/>
</dbReference>
<comment type="caution">
    <text evidence="1">The sequence shown here is derived from an EMBL/GenBank/DDBJ whole genome shotgun (WGS) entry which is preliminary data.</text>
</comment>
<protein>
    <submittedName>
        <fullName evidence="1">Uncharacterized protein</fullName>
    </submittedName>
</protein>
<accession>A0A9P4Q258</accession>
<name>A0A9P4Q258_9PEZI</name>
<gene>
    <name evidence="1" type="ORF">K431DRAFT_234945</name>
</gene>
<keyword evidence="2" id="KW-1185">Reference proteome</keyword>
<proteinExistence type="predicted"/>
<sequence length="100" mass="12265">HKGFNLNLTTLRRLQRDLGLHKRIKGSRHKEIAIEIWRVLKEELNNSKIKDFRHIHLYTYIRSKYNMISRYVLTYKASYGANYSADYALNRLMYYRDYIY</sequence>
<reference evidence="1" key="1">
    <citation type="journal article" date="2020" name="Stud. Mycol.">
        <title>101 Dothideomycetes genomes: a test case for predicting lifestyles and emergence of pathogens.</title>
        <authorList>
            <person name="Haridas S."/>
            <person name="Albert R."/>
            <person name="Binder M."/>
            <person name="Bloem J."/>
            <person name="Labutti K."/>
            <person name="Salamov A."/>
            <person name="Andreopoulos B."/>
            <person name="Baker S."/>
            <person name="Barry K."/>
            <person name="Bills G."/>
            <person name="Bluhm B."/>
            <person name="Cannon C."/>
            <person name="Castanera R."/>
            <person name="Culley D."/>
            <person name="Daum C."/>
            <person name="Ezra D."/>
            <person name="Gonzalez J."/>
            <person name="Henrissat B."/>
            <person name="Kuo A."/>
            <person name="Liang C."/>
            <person name="Lipzen A."/>
            <person name="Lutzoni F."/>
            <person name="Magnuson J."/>
            <person name="Mondo S."/>
            <person name="Nolan M."/>
            <person name="Ohm R."/>
            <person name="Pangilinan J."/>
            <person name="Park H.-J."/>
            <person name="Ramirez L."/>
            <person name="Alfaro M."/>
            <person name="Sun H."/>
            <person name="Tritt A."/>
            <person name="Yoshinaga Y."/>
            <person name="Zwiers L.-H."/>
            <person name="Turgeon B."/>
            <person name="Goodwin S."/>
            <person name="Spatafora J."/>
            <person name="Crous P."/>
            <person name="Grigoriev I."/>
        </authorList>
    </citation>
    <scope>NUCLEOTIDE SEQUENCE</scope>
    <source>
        <strain evidence="1">CBS 116435</strain>
    </source>
</reference>
<dbReference type="EMBL" id="MU003866">
    <property type="protein sequence ID" value="KAF2716662.1"/>
    <property type="molecule type" value="Genomic_DNA"/>
</dbReference>